<dbReference type="RefSeq" id="WP_132405841.1">
    <property type="nucleotide sequence ID" value="NZ_SMKA01000038.1"/>
</dbReference>
<dbReference type="Proteomes" id="UP000295075">
    <property type="component" value="Unassembled WGS sequence"/>
</dbReference>
<protein>
    <submittedName>
        <fullName evidence="1">Uncharacterized protein</fullName>
    </submittedName>
</protein>
<dbReference type="AlphaFoldDB" id="A0A4R4Q7D4"/>
<organism evidence="1 2">
    <name type="scientific">Kribbella albertanoniae</name>
    <dbReference type="NCBI Taxonomy" id="1266829"/>
    <lineage>
        <taxon>Bacteria</taxon>
        <taxon>Bacillati</taxon>
        <taxon>Actinomycetota</taxon>
        <taxon>Actinomycetes</taxon>
        <taxon>Propionibacteriales</taxon>
        <taxon>Kribbellaceae</taxon>
        <taxon>Kribbella</taxon>
    </lineage>
</organism>
<dbReference type="EMBL" id="SMKA01000038">
    <property type="protein sequence ID" value="TDC30969.1"/>
    <property type="molecule type" value="Genomic_DNA"/>
</dbReference>
<evidence type="ECO:0000313" key="2">
    <source>
        <dbReference type="Proteomes" id="UP000295075"/>
    </source>
</evidence>
<evidence type="ECO:0000313" key="1">
    <source>
        <dbReference type="EMBL" id="TDC30969.1"/>
    </source>
</evidence>
<comment type="caution">
    <text evidence="1">The sequence shown here is derived from an EMBL/GenBank/DDBJ whole genome shotgun (WGS) entry which is preliminary data.</text>
</comment>
<dbReference type="OrthoDB" id="3544312at2"/>
<accession>A0A4R4Q7D4</accession>
<sequence length="274" mass="29177">MTSEVNGLTTTTKPYISAVAYCPAGTTITGVGFSVHPFLSAAGGTQRRIVVRKARPVQIVTSSGVVRWGAWVSARRPEQPAHNQTYTEWGVIAKAYCSSPLAGHQIVRRQTTITGASEWEARAECPQDKVAIGSGYETQLSDERNEVVLDSMIPGVNSVSTKAFFSHVGGSANWILDTYAICAYPVANRSVTSNFKLGNPSGNSDVKGQCPLGTLFLSPGFDLVNSLGQVRVSRSAIENSFLGGHGWSNASANEDLDGTDLAWTLQTFAVCATI</sequence>
<keyword evidence="2" id="KW-1185">Reference proteome</keyword>
<name>A0A4R4Q7D4_9ACTN</name>
<gene>
    <name evidence="1" type="ORF">E1261_11955</name>
</gene>
<reference evidence="1 2" key="1">
    <citation type="submission" date="2019-03" db="EMBL/GenBank/DDBJ databases">
        <title>Draft genome sequences of novel Actinobacteria.</title>
        <authorList>
            <person name="Sahin N."/>
            <person name="Ay H."/>
            <person name="Saygin H."/>
        </authorList>
    </citation>
    <scope>NUCLEOTIDE SEQUENCE [LARGE SCALE GENOMIC DNA]</scope>
    <source>
        <strain evidence="1 2">JCM 30547</strain>
    </source>
</reference>
<proteinExistence type="predicted"/>